<comment type="caution">
    <text evidence="2">The sequence shown here is derived from an EMBL/GenBank/DDBJ whole genome shotgun (WGS) entry which is preliminary data.</text>
</comment>
<dbReference type="EMBL" id="JBHSZP010000036">
    <property type="protein sequence ID" value="MFC7091508.1"/>
    <property type="molecule type" value="Genomic_DNA"/>
</dbReference>
<dbReference type="Proteomes" id="UP001596411">
    <property type="component" value="Unassembled WGS sequence"/>
</dbReference>
<accession>A0ABW2F370</accession>
<gene>
    <name evidence="2" type="primary">siaC</name>
    <name evidence="2" type="ORF">ACFQH5_18340</name>
</gene>
<dbReference type="NCBIfam" id="NF038265">
    <property type="entry name" value="phos_prot_SiaC"/>
    <property type="match status" value="1"/>
</dbReference>
<evidence type="ECO:0000259" key="1">
    <source>
        <dbReference type="Pfam" id="PF09345"/>
    </source>
</evidence>
<feature type="domain" description="SiaC family regulatory phosphoprotein" evidence="1">
    <location>
        <begin position="9"/>
        <end position="125"/>
    </location>
</feature>
<name>A0ABW2F370_9GAMM</name>
<dbReference type="InterPro" id="IPR018530">
    <property type="entry name" value="SiaC"/>
</dbReference>
<evidence type="ECO:0000313" key="2">
    <source>
        <dbReference type="EMBL" id="MFC7091508.1"/>
    </source>
</evidence>
<reference evidence="3" key="1">
    <citation type="journal article" date="2019" name="Int. J. Syst. Evol. Microbiol.">
        <title>The Global Catalogue of Microorganisms (GCM) 10K type strain sequencing project: providing services to taxonomists for standard genome sequencing and annotation.</title>
        <authorList>
            <consortium name="The Broad Institute Genomics Platform"/>
            <consortium name="The Broad Institute Genome Sequencing Center for Infectious Disease"/>
            <person name="Wu L."/>
            <person name="Ma J."/>
        </authorList>
    </citation>
    <scope>NUCLEOTIDE SEQUENCE [LARGE SCALE GENOMIC DNA]</scope>
    <source>
        <strain evidence="3">CGMCC 1.13666</strain>
    </source>
</reference>
<protein>
    <submittedName>
        <fullName evidence="2">Biofilm regulation phosphoprotein SiaC</fullName>
    </submittedName>
</protein>
<dbReference type="RefSeq" id="WP_346063716.1">
    <property type="nucleotide sequence ID" value="NZ_BAAADR010000022.1"/>
</dbReference>
<organism evidence="2 3">
    <name type="scientific">Halomonas salifodinae</name>
    <dbReference type="NCBI Taxonomy" id="438745"/>
    <lineage>
        <taxon>Bacteria</taxon>
        <taxon>Pseudomonadati</taxon>
        <taxon>Pseudomonadota</taxon>
        <taxon>Gammaproteobacteria</taxon>
        <taxon>Oceanospirillales</taxon>
        <taxon>Halomonadaceae</taxon>
        <taxon>Halomonas</taxon>
    </lineage>
</organism>
<dbReference type="Pfam" id="PF09345">
    <property type="entry name" value="SiaC"/>
    <property type="match status" value="1"/>
</dbReference>
<keyword evidence="3" id="KW-1185">Reference proteome</keyword>
<proteinExistence type="predicted"/>
<sequence length="131" mass="14959">MTMIPDLDISGSQSTPIIRSDWAAGRLTMQGDSYPENSYDLFDQVIAWVQGFLTQESRPLRLELGLVYLNTSSVKAMMDIFDLLEEAHEQGRQVSVTWHYDPRNERIAELAEEFKEDCSYPFVITPAKVVP</sequence>
<evidence type="ECO:0000313" key="3">
    <source>
        <dbReference type="Proteomes" id="UP001596411"/>
    </source>
</evidence>